<name>A0A5J4VW34_9EUKA</name>
<comment type="caution">
    <text evidence="3">The sequence shown here is derived from an EMBL/GenBank/DDBJ whole genome shotgun (WGS) entry which is preliminary data.</text>
</comment>
<keyword evidence="1" id="KW-0175">Coiled coil</keyword>
<evidence type="ECO:0000256" key="2">
    <source>
        <dbReference type="SAM" id="MobiDB-lite"/>
    </source>
</evidence>
<gene>
    <name evidence="3" type="ORF">EZS28_018088</name>
</gene>
<proteinExistence type="predicted"/>
<sequence length="172" mass="19456">MYNEEILSIEELQNHKRKLSSNEIKSELKFRNQKKALRIKQENNEQEDAENEGEVINQKFAPLLLFASGNSGHNCELNSVIWQRTLSQHGTGGVSMIESVGYEITILDSILQGTDFTVNDTSNKTDTQNGSTKAQTKKMKNLRNFSNSQMQPLKNADNTTAQNQTQTLSQIY</sequence>
<evidence type="ECO:0000313" key="3">
    <source>
        <dbReference type="EMBL" id="KAA6386386.1"/>
    </source>
</evidence>
<dbReference type="AlphaFoldDB" id="A0A5J4VW34"/>
<feature type="coiled-coil region" evidence="1">
    <location>
        <begin position="32"/>
        <end position="59"/>
    </location>
</feature>
<dbReference type="EMBL" id="SNRW01004828">
    <property type="protein sequence ID" value="KAA6386386.1"/>
    <property type="molecule type" value="Genomic_DNA"/>
</dbReference>
<evidence type="ECO:0000313" key="4">
    <source>
        <dbReference type="Proteomes" id="UP000324800"/>
    </source>
</evidence>
<organism evidence="3 4">
    <name type="scientific">Streblomastix strix</name>
    <dbReference type="NCBI Taxonomy" id="222440"/>
    <lineage>
        <taxon>Eukaryota</taxon>
        <taxon>Metamonada</taxon>
        <taxon>Preaxostyla</taxon>
        <taxon>Oxymonadida</taxon>
        <taxon>Streblomastigidae</taxon>
        <taxon>Streblomastix</taxon>
    </lineage>
</organism>
<reference evidence="3 4" key="1">
    <citation type="submission" date="2019-03" db="EMBL/GenBank/DDBJ databases">
        <title>Single cell metagenomics reveals metabolic interactions within the superorganism composed of flagellate Streblomastix strix and complex community of Bacteroidetes bacteria on its surface.</title>
        <authorList>
            <person name="Treitli S.C."/>
            <person name="Kolisko M."/>
            <person name="Husnik F."/>
            <person name="Keeling P."/>
            <person name="Hampl V."/>
        </authorList>
    </citation>
    <scope>NUCLEOTIDE SEQUENCE [LARGE SCALE GENOMIC DNA]</scope>
    <source>
        <strain evidence="3">ST1C</strain>
    </source>
</reference>
<evidence type="ECO:0000256" key="1">
    <source>
        <dbReference type="SAM" id="Coils"/>
    </source>
</evidence>
<dbReference type="Proteomes" id="UP000324800">
    <property type="component" value="Unassembled WGS sequence"/>
</dbReference>
<accession>A0A5J4VW34</accession>
<feature type="region of interest" description="Disordered" evidence="2">
    <location>
        <begin position="149"/>
        <end position="172"/>
    </location>
</feature>
<feature type="compositionally biased region" description="Low complexity" evidence="2">
    <location>
        <begin position="155"/>
        <end position="172"/>
    </location>
</feature>
<protein>
    <submittedName>
        <fullName evidence="3">Uncharacterized protein</fullName>
    </submittedName>
</protein>